<keyword evidence="3" id="KW-0175">Coiled coil</keyword>
<keyword evidence="1" id="KW-0217">Developmental protein</keyword>
<dbReference type="PANTHER" id="PTHR24179:SF21">
    <property type="entry name" value="MYOSIN BINDING SUBUNIT, ISOFORM O"/>
    <property type="match status" value="1"/>
</dbReference>
<dbReference type="GO" id="GO:0005737">
    <property type="term" value="C:cytoplasm"/>
    <property type="evidence" value="ECO:0007669"/>
    <property type="project" value="TreeGrafter"/>
</dbReference>
<evidence type="ECO:0000259" key="5">
    <source>
        <dbReference type="Pfam" id="PF15898"/>
    </source>
</evidence>
<organism evidence="7">
    <name type="scientific">Camponotus floridanus</name>
    <name type="common">Florida carpenter ant</name>
    <dbReference type="NCBI Taxonomy" id="104421"/>
    <lineage>
        <taxon>Eukaryota</taxon>
        <taxon>Metazoa</taxon>
        <taxon>Ecdysozoa</taxon>
        <taxon>Arthropoda</taxon>
        <taxon>Hexapoda</taxon>
        <taxon>Insecta</taxon>
        <taxon>Pterygota</taxon>
        <taxon>Neoptera</taxon>
        <taxon>Endopterygota</taxon>
        <taxon>Hymenoptera</taxon>
        <taxon>Apocrita</taxon>
        <taxon>Aculeata</taxon>
        <taxon>Formicoidea</taxon>
        <taxon>Formicidae</taxon>
        <taxon>Formicinae</taxon>
        <taxon>Camponotus</taxon>
    </lineage>
</organism>
<keyword evidence="2" id="KW-0677">Repeat</keyword>
<dbReference type="GO" id="GO:0019901">
    <property type="term" value="F:protein kinase binding"/>
    <property type="evidence" value="ECO:0007669"/>
    <property type="project" value="InterPro"/>
</dbReference>
<feature type="region of interest" description="Disordered" evidence="4">
    <location>
        <begin position="194"/>
        <end position="213"/>
    </location>
</feature>
<feature type="coiled-coil region" evidence="3">
    <location>
        <begin position="224"/>
        <end position="309"/>
    </location>
</feature>
<dbReference type="EMBL" id="GL438750">
    <property type="protein sequence ID" value="EFN68529.1"/>
    <property type="molecule type" value="Genomic_DNA"/>
</dbReference>
<evidence type="ECO:0000256" key="1">
    <source>
        <dbReference type="ARBA" id="ARBA00022473"/>
    </source>
</evidence>
<dbReference type="PANTHER" id="PTHR24179">
    <property type="entry name" value="PROTEIN PHOSPHATASE 1 REGULATORY SUBUNIT 12"/>
    <property type="match status" value="1"/>
</dbReference>
<dbReference type="Gene3D" id="6.10.250.1820">
    <property type="match status" value="1"/>
</dbReference>
<dbReference type="STRING" id="104421.E2ADG7"/>
<gene>
    <name evidence="6" type="ORF">EAG_09959</name>
</gene>
<dbReference type="AlphaFoldDB" id="E2ADG7"/>
<dbReference type="InterPro" id="IPR051226">
    <property type="entry name" value="PP1_Regulatory_Subunit"/>
</dbReference>
<sequence>MSSYRKGAQTKPTTAAGLRAQASTNGKSIYGNRSRIGGLLSLNQNNLTYNPSLLSAKNPNLYTGSSFLNKSGKNSDLFRISPYVKSTNNTNSYQNLYTTYGGTNTGYGGVTLPSHAAVNSLNLSPSPSYNYLNVTPNLNVRQHAQKTESFSRSKIKPSLNIRSRSSSLTSLTSSEGYASGNDRSSVRTNRLGSISSLSSEASSTPIRLKSNNSENGELDYKKLYEESQVENERLKDKLKRSDEQLKEVRSLLEKAQSNQNKVILSEAEKRERRAMERKLSEMEEELKVMDQLKCENQRLKDENGALIRVISKLSK</sequence>
<evidence type="ECO:0000313" key="6">
    <source>
        <dbReference type="EMBL" id="EFN68529.1"/>
    </source>
</evidence>
<dbReference type="GO" id="GO:0019208">
    <property type="term" value="F:phosphatase regulator activity"/>
    <property type="evidence" value="ECO:0007669"/>
    <property type="project" value="TreeGrafter"/>
</dbReference>
<evidence type="ECO:0000256" key="2">
    <source>
        <dbReference type="ARBA" id="ARBA00022737"/>
    </source>
</evidence>
<dbReference type="OMA" id="TKRTPRM"/>
<dbReference type="OrthoDB" id="19014at2759"/>
<protein>
    <submittedName>
        <fullName evidence="6">Protein phosphatase 1 regulatory subunit 12B</fullName>
    </submittedName>
</protein>
<feature type="region of interest" description="Disordered" evidence="4">
    <location>
        <begin position="146"/>
        <end position="189"/>
    </location>
</feature>
<accession>E2ADG7</accession>
<dbReference type="GO" id="GO:0004857">
    <property type="term" value="F:enzyme inhibitor activity"/>
    <property type="evidence" value="ECO:0007669"/>
    <property type="project" value="TreeGrafter"/>
</dbReference>
<name>E2ADG7_CAMFO</name>
<feature type="compositionally biased region" description="Low complexity" evidence="4">
    <location>
        <begin position="194"/>
        <end position="203"/>
    </location>
</feature>
<evidence type="ECO:0000256" key="4">
    <source>
        <dbReference type="SAM" id="MobiDB-lite"/>
    </source>
</evidence>
<feature type="compositionally biased region" description="Low complexity" evidence="4">
    <location>
        <begin position="162"/>
        <end position="174"/>
    </location>
</feature>
<reference evidence="6 7" key="1">
    <citation type="journal article" date="2010" name="Science">
        <title>Genomic comparison of the ants Camponotus floridanus and Harpegnathos saltator.</title>
        <authorList>
            <person name="Bonasio R."/>
            <person name="Zhang G."/>
            <person name="Ye C."/>
            <person name="Mutti N.S."/>
            <person name="Fang X."/>
            <person name="Qin N."/>
            <person name="Donahue G."/>
            <person name="Yang P."/>
            <person name="Li Q."/>
            <person name="Li C."/>
            <person name="Zhang P."/>
            <person name="Huang Z."/>
            <person name="Berger S.L."/>
            <person name="Reinberg D."/>
            <person name="Wang J."/>
            <person name="Liebig J."/>
        </authorList>
    </citation>
    <scope>NUCLEOTIDE SEQUENCE [LARGE SCALE GENOMIC DNA]</scope>
    <source>
        <strain evidence="7">C129</strain>
    </source>
</reference>
<dbReference type="Pfam" id="PF15898">
    <property type="entry name" value="PRKG1_interact"/>
    <property type="match status" value="1"/>
</dbReference>
<dbReference type="InParanoid" id="E2ADG7"/>
<evidence type="ECO:0000256" key="3">
    <source>
        <dbReference type="SAM" id="Coils"/>
    </source>
</evidence>
<proteinExistence type="predicted"/>
<feature type="region of interest" description="Disordered" evidence="4">
    <location>
        <begin position="1"/>
        <end position="20"/>
    </location>
</feature>
<dbReference type="Proteomes" id="UP000000311">
    <property type="component" value="Unassembled WGS sequence"/>
</dbReference>
<feature type="domain" description="cGMP-dependent protein kinase interacting" evidence="5">
    <location>
        <begin position="219"/>
        <end position="315"/>
    </location>
</feature>
<keyword evidence="7" id="KW-1185">Reference proteome</keyword>
<dbReference type="InterPro" id="IPR031775">
    <property type="entry name" value="PRKG1_interact"/>
</dbReference>
<evidence type="ECO:0000313" key="7">
    <source>
        <dbReference type="Proteomes" id="UP000000311"/>
    </source>
</evidence>